<dbReference type="Gene3D" id="3.10.450.50">
    <property type="match status" value="1"/>
</dbReference>
<dbReference type="RefSeq" id="WP_116341929.1">
    <property type="nucleotide sequence ID" value="NZ_LT976857.1"/>
</dbReference>
<gene>
    <name evidence="1" type="ORF">CBM2589_A90776</name>
</gene>
<dbReference type="InterPro" id="IPR032710">
    <property type="entry name" value="NTF2-like_dom_sf"/>
</dbReference>
<name>A0A375CGD1_9BURK</name>
<dbReference type="SUPFAM" id="SSF54427">
    <property type="entry name" value="NTF2-like"/>
    <property type="match status" value="1"/>
</dbReference>
<comment type="caution">
    <text evidence="1">The sequence shown here is derived from an EMBL/GenBank/DDBJ whole genome shotgun (WGS) entry which is preliminary data.</text>
</comment>
<sequence length="163" mass="17695">MKTNTAMNASKTRALSIGVGIAIALSFAYSLHFNPRWYGDNGPGVGKLPRTIVLDYMKQAYDNGRGAEAAQAYFSPKMADHNPGSIELRDGPPIRHEIRQVIAEGLVVAVYHRVEAARGEPAVDVLDVFRTGAYTGRIAERRRFVQFPPAGEAAKTAHSGDAK</sequence>
<evidence type="ECO:0008006" key="2">
    <source>
        <dbReference type="Google" id="ProtNLM"/>
    </source>
</evidence>
<reference evidence="1" key="1">
    <citation type="submission" date="2018-01" db="EMBL/GenBank/DDBJ databases">
        <authorList>
            <person name="Clerissi C."/>
        </authorList>
    </citation>
    <scope>NUCLEOTIDE SEQUENCE</scope>
    <source>
        <strain evidence="1">Cupriavidus taiwanensis STM 3521</strain>
    </source>
</reference>
<evidence type="ECO:0000313" key="1">
    <source>
        <dbReference type="EMBL" id="SOY69441.1"/>
    </source>
</evidence>
<dbReference type="Proteomes" id="UP000256297">
    <property type="component" value="Chromosome CBM2589_a"/>
</dbReference>
<protein>
    <recommendedName>
        <fullName evidence="2">SnoaL-like domain-containing protein</fullName>
    </recommendedName>
</protein>
<dbReference type="EMBL" id="OFSP01000039">
    <property type="protein sequence ID" value="SOY69441.1"/>
    <property type="molecule type" value="Genomic_DNA"/>
</dbReference>
<proteinExistence type="predicted"/>
<organism evidence="1">
    <name type="scientific">Cupriavidus taiwanensis</name>
    <dbReference type="NCBI Taxonomy" id="164546"/>
    <lineage>
        <taxon>Bacteria</taxon>
        <taxon>Pseudomonadati</taxon>
        <taxon>Pseudomonadota</taxon>
        <taxon>Betaproteobacteria</taxon>
        <taxon>Burkholderiales</taxon>
        <taxon>Burkholderiaceae</taxon>
        <taxon>Cupriavidus</taxon>
    </lineage>
</organism>
<accession>A0A375CGD1</accession>
<dbReference type="AlphaFoldDB" id="A0A375CGD1"/>